<organism evidence="7 8">
    <name type="scientific">Pyrrhoderma noxium</name>
    <dbReference type="NCBI Taxonomy" id="2282107"/>
    <lineage>
        <taxon>Eukaryota</taxon>
        <taxon>Fungi</taxon>
        <taxon>Dikarya</taxon>
        <taxon>Basidiomycota</taxon>
        <taxon>Agaricomycotina</taxon>
        <taxon>Agaricomycetes</taxon>
        <taxon>Hymenochaetales</taxon>
        <taxon>Hymenochaetaceae</taxon>
        <taxon>Pyrrhoderma</taxon>
    </lineage>
</organism>
<comment type="caution">
    <text evidence="7">The sequence shown here is derived from an EMBL/GenBank/DDBJ whole genome shotgun (WGS) entry which is preliminary data.</text>
</comment>
<reference evidence="7 8" key="1">
    <citation type="journal article" date="2017" name="Mol. Ecol.">
        <title>Comparative and population genomic landscape of Phellinus noxius: A hypervariable fungus causing root rot in trees.</title>
        <authorList>
            <person name="Chung C.L."/>
            <person name="Lee T.J."/>
            <person name="Akiba M."/>
            <person name="Lee H.H."/>
            <person name="Kuo T.H."/>
            <person name="Liu D."/>
            <person name="Ke H.M."/>
            <person name="Yokoi T."/>
            <person name="Roa M.B."/>
            <person name="Lu M.J."/>
            <person name="Chang Y.Y."/>
            <person name="Ann P.J."/>
            <person name="Tsai J.N."/>
            <person name="Chen C.Y."/>
            <person name="Tzean S.S."/>
            <person name="Ota Y."/>
            <person name="Hattori T."/>
            <person name="Sahashi N."/>
            <person name="Liou R.F."/>
            <person name="Kikuchi T."/>
            <person name="Tsai I.J."/>
        </authorList>
    </citation>
    <scope>NUCLEOTIDE SEQUENCE [LARGE SCALE GENOMIC DNA]</scope>
    <source>
        <strain evidence="7 8">FFPRI411160</strain>
    </source>
</reference>
<dbReference type="Gene3D" id="1.20.1740.10">
    <property type="entry name" value="Amino acid/polyamine transporter I"/>
    <property type="match status" value="1"/>
</dbReference>
<accession>A0A286UWE7</accession>
<feature type="compositionally biased region" description="Low complexity" evidence="5">
    <location>
        <begin position="1"/>
        <end position="10"/>
    </location>
</feature>
<evidence type="ECO:0000256" key="3">
    <source>
        <dbReference type="ARBA" id="ARBA00022989"/>
    </source>
</evidence>
<feature type="transmembrane region" description="Helical" evidence="6">
    <location>
        <begin position="490"/>
        <end position="510"/>
    </location>
</feature>
<evidence type="ECO:0000256" key="5">
    <source>
        <dbReference type="SAM" id="MobiDB-lite"/>
    </source>
</evidence>
<proteinExistence type="predicted"/>
<dbReference type="AlphaFoldDB" id="A0A286UWE7"/>
<keyword evidence="8" id="KW-1185">Reference proteome</keyword>
<feature type="transmembrane region" description="Helical" evidence="6">
    <location>
        <begin position="375"/>
        <end position="396"/>
    </location>
</feature>
<sequence length="583" mass="62504">MSSPSPSSSSNGFLIKSPRGTPLRYPPSPPLSRHSNDSDDSLRALELSDGPIGLDAPIGRRPRSYSISGFDFQQDLLPLSSSVSEPRIALSDGEKSIGLVNGIALIVGLQIGSGIFSSPGVVVSNTHSVGASLVVWLVSGFLAWTGASSFAELGSAIPLNGGAQAYLAYAYNPLVSYLFAWTAITALKPGGNGVIALIFAEYINRLLWHMTGEEASPDVIPQWSIKLTACLAVLAVTILCIATRNLGTRAAVVFTTIKFKSKYQFLIAILGIVQLARGKASSSFQEPIFAETSTNPAEYALAIYSGLWALDGWDQANYVGGEMRNPDKNIPRAIHSSMILVIFLFMITNVSYFVVLDKSIVGLSNTVALDFGRALFGPFGGSLFALMVAISCFGALNGSFFTSARLIYVAANEGYLPRAFGRLHATRGTPLNAMLLQSAATAAFIILGGGFRRLINFAVVASWAFYFLTVLGLIILRFKEPELPRPYKTWLITPLTFCAVALFLLLMPVIAAPLEALAVLAFVLAGIPVYYLTRRPDSEGASRIQSFLSLFDGLISRIRGSNVSRAGFQRVATAPEGESVELR</sequence>
<feature type="transmembrane region" description="Helical" evidence="6">
    <location>
        <begin position="97"/>
        <end position="117"/>
    </location>
</feature>
<dbReference type="InterPro" id="IPR050598">
    <property type="entry name" value="AminoAcid_Transporter"/>
</dbReference>
<feature type="transmembrane region" description="Helical" evidence="6">
    <location>
        <begin position="431"/>
        <end position="451"/>
    </location>
</feature>
<feature type="transmembrane region" description="Helical" evidence="6">
    <location>
        <begin position="457"/>
        <end position="478"/>
    </location>
</feature>
<keyword evidence="3 6" id="KW-1133">Transmembrane helix</keyword>
<comment type="subcellular location">
    <subcellularLocation>
        <location evidence="1">Membrane</location>
        <topology evidence="1">Multi-pass membrane protein</topology>
    </subcellularLocation>
</comment>
<evidence type="ECO:0000256" key="6">
    <source>
        <dbReference type="SAM" id="Phobius"/>
    </source>
</evidence>
<dbReference type="Proteomes" id="UP000217199">
    <property type="component" value="Unassembled WGS sequence"/>
</dbReference>
<name>A0A286UWE7_9AGAM</name>
<feature type="transmembrane region" description="Helical" evidence="6">
    <location>
        <begin position="129"/>
        <end position="153"/>
    </location>
</feature>
<evidence type="ECO:0000256" key="2">
    <source>
        <dbReference type="ARBA" id="ARBA00022692"/>
    </source>
</evidence>
<dbReference type="GO" id="GO:0016020">
    <property type="term" value="C:membrane"/>
    <property type="evidence" value="ECO:0007669"/>
    <property type="project" value="UniProtKB-SubCell"/>
</dbReference>
<dbReference type="PANTHER" id="PTHR11785">
    <property type="entry name" value="AMINO ACID TRANSPORTER"/>
    <property type="match status" value="1"/>
</dbReference>
<dbReference type="GO" id="GO:0015179">
    <property type="term" value="F:L-amino acid transmembrane transporter activity"/>
    <property type="evidence" value="ECO:0007669"/>
    <property type="project" value="TreeGrafter"/>
</dbReference>
<feature type="transmembrane region" description="Helical" evidence="6">
    <location>
        <begin position="174"/>
        <end position="203"/>
    </location>
</feature>
<dbReference type="STRING" id="2282107.A0A286UWE7"/>
<evidence type="ECO:0000256" key="1">
    <source>
        <dbReference type="ARBA" id="ARBA00004141"/>
    </source>
</evidence>
<feature type="transmembrane region" description="Helical" evidence="6">
    <location>
        <begin position="223"/>
        <end position="242"/>
    </location>
</feature>
<dbReference type="OrthoDB" id="5982228at2759"/>
<gene>
    <name evidence="7" type="ORF">PNOK_0099800</name>
</gene>
<feature type="region of interest" description="Disordered" evidence="5">
    <location>
        <begin position="1"/>
        <end position="44"/>
    </location>
</feature>
<dbReference type="FunFam" id="1.20.1740.10:FF:000042">
    <property type="entry name" value="Similar to amino acid transporter"/>
    <property type="match status" value="1"/>
</dbReference>
<dbReference type="PANTHER" id="PTHR11785:SF512">
    <property type="entry name" value="SOBREMESA, ISOFORM B"/>
    <property type="match status" value="1"/>
</dbReference>
<keyword evidence="4 6" id="KW-0472">Membrane</keyword>
<dbReference type="InParanoid" id="A0A286UWE7"/>
<keyword evidence="2 6" id="KW-0812">Transmembrane</keyword>
<evidence type="ECO:0000313" key="8">
    <source>
        <dbReference type="Proteomes" id="UP000217199"/>
    </source>
</evidence>
<evidence type="ECO:0000256" key="4">
    <source>
        <dbReference type="ARBA" id="ARBA00023136"/>
    </source>
</evidence>
<feature type="compositionally biased region" description="Basic and acidic residues" evidence="5">
    <location>
        <begin position="34"/>
        <end position="43"/>
    </location>
</feature>
<dbReference type="EMBL" id="NBII01000001">
    <property type="protein sequence ID" value="PAV23930.1"/>
    <property type="molecule type" value="Genomic_DNA"/>
</dbReference>
<feature type="transmembrane region" description="Helical" evidence="6">
    <location>
        <begin position="333"/>
        <end position="355"/>
    </location>
</feature>
<dbReference type="Pfam" id="PF13520">
    <property type="entry name" value="AA_permease_2"/>
    <property type="match status" value="1"/>
</dbReference>
<evidence type="ECO:0000313" key="7">
    <source>
        <dbReference type="EMBL" id="PAV23930.1"/>
    </source>
</evidence>
<feature type="transmembrane region" description="Helical" evidence="6">
    <location>
        <begin position="516"/>
        <end position="533"/>
    </location>
</feature>
<dbReference type="InterPro" id="IPR002293">
    <property type="entry name" value="AA/rel_permease1"/>
</dbReference>
<protein>
    <submittedName>
        <fullName evidence="7">L-methionine transporter</fullName>
    </submittedName>
</protein>